<keyword evidence="4 7" id="KW-0812">Transmembrane</keyword>
<dbReference type="Pfam" id="PF00528">
    <property type="entry name" value="BPD_transp_1"/>
    <property type="match status" value="2"/>
</dbReference>
<feature type="transmembrane region" description="Helical" evidence="7">
    <location>
        <begin position="171"/>
        <end position="193"/>
    </location>
</feature>
<dbReference type="Proteomes" id="UP001255416">
    <property type="component" value="Unassembled WGS sequence"/>
</dbReference>
<protein>
    <submittedName>
        <fullName evidence="9">ABC transporter permease subunit</fullName>
    </submittedName>
</protein>
<keyword evidence="5 7" id="KW-1133">Transmembrane helix</keyword>
<dbReference type="PROSITE" id="PS50928">
    <property type="entry name" value="ABC_TM1"/>
    <property type="match status" value="2"/>
</dbReference>
<name>A0ABU3VEC9_9RHOB</name>
<dbReference type="PANTHER" id="PTHR30151">
    <property type="entry name" value="ALKANE SULFONATE ABC TRANSPORTER-RELATED, MEMBRANE SUBUNIT"/>
    <property type="match status" value="1"/>
</dbReference>
<evidence type="ECO:0000259" key="8">
    <source>
        <dbReference type="PROSITE" id="PS50928"/>
    </source>
</evidence>
<evidence type="ECO:0000313" key="10">
    <source>
        <dbReference type="Proteomes" id="UP001255416"/>
    </source>
</evidence>
<sequence length="512" mass="53288">MIYRVALTTLGVLAAIVLWQTLSVLNADSFVIAGPVEVALWLKANAGLVARATVATLSAAFWGFVSGNLVAVAIAALVIVVPRTERLVSFAALVVFCLPLVATGPILRVLYGTGAGPQITLAALATYYTTYLALVVGLRAVPAGWTDLVRLYGRGPLTALRVVRMRACVPYLLAGLQIAAPAAVLGAMVGEFTGAERGLGVLTLRAMRSLDVVATWGIAAVAATVSIFAYLAIGPLSRLRGDGPPVLILSAGSPDARASFALRTVEAIGVTVVLVLVWQIAMDAFGLPQFFAKRPGDILTYLRDPTASDTLLAALWETLVWTVPGYAAGLLLGAGLAAALTLVPRAVGLVLPLAVMLRSVPIITTAPLLVLALGRGAAGTISIVAILIFFPSFVACLYGLAQTPGQVRDVFASYGAGRLRLLISAQIPAMLPSFFASARMAVPAALLAVTTTEWLATGRGIGTLMALTASTSDYNMLWSAVVAVSLIAVIAYLLVEAIERRVLGRYAAEQLA</sequence>
<reference evidence="10" key="1">
    <citation type="submission" date="2023-05" db="EMBL/GenBank/DDBJ databases">
        <title>Sedimentitalea sp. nov. JM2-8.</title>
        <authorList>
            <person name="Huang J."/>
        </authorList>
    </citation>
    <scope>NUCLEOTIDE SEQUENCE [LARGE SCALE GENOMIC DNA]</scope>
    <source>
        <strain evidence="10">KHS03</strain>
    </source>
</reference>
<feature type="transmembrane region" description="Helical" evidence="7">
    <location>
        <begin position="213"/>
        <end position="233"/>
    </location>
</feature>
<dbReference type="InterPro" id="IPR035906">
    <property type="entry name" value="MetI-like_sf"/>
</dbReference>
<feature type="transmembrane region" description="Helical" evidence="7">
    <location>
        <begin position="57"/>
        <end position="80"/>
    </location>
</feature>
<feature type="domain" description="ABC transmembrane type-1" evidence="8">
    <location>
        <begin position="315"/>
        <end position="499"/>
    </location>
</feature>
<comment type="subcellular location">
    <subcellularLocation>
        <location evidence="1 7">Cell membrane</location>
        <topology evidence="1 7">Multi-pass membrane protein</topology>
    </subcellularLocation>
</comment>
<feature type="transmembrane region" description="Helical" evidence="7">
    <location>
        <begin position="325"/>
        <end position="343"/>
    </location>
</feature>
<feature type="transmembrane region" description="Helical" evidence="7">
    <location>
        <begin position="355"/>
        <end position="374"/>
    </location>
</feature>
<feature type="transmembrane region" description="Helical" evidence="7">
    <location>
        <begin position="421"/>
        <end position="442"/>
    </location>
</feature>
<evidence type="ECO:0000256" key="6">
    <source>
        <dbReference type="ARBA" id="ARBA00023136"/>
    </source>
</evidence>
<evidence type="ECO:0000256" key="5">
    <source>
        <dbReference type="ARBA" id="ARBA00022989"/>
    </source>
</evidence>
<evidence type="ECO:0000256" key="7">
    <source>
        <dbReference type="RuleBase" id="RU363032"/>
    </source>
</evidence>
<evidence type="ECO:0000256" key="1">
    <source>
        <dbReference type="ARBA" id="ARBA00004651"/>
    </source>
</evidence>
<gene>
    <name evidence="9" type="ORF">QO231_10985</name>
</gene>
<feature type="domain" description="ABC transmembrane type-1" evidence="8">
    <location>
        <begin position="53"/>
        <end position="237"/>
    </location>
</feature>
<organism evidence="9 10">
    <name type="scientific">Sedimentitalea todarodis</name>
    <dbReference type="NCBI Taxonomy" id="1631240"/>
    <lineage>
        <taxon>Bacteria</taxon>
        <taxon>Pseudomonadati</taxon>
        <taxon>Pseudomonadota</taxon>
        <taxon>Alphaproteobacteria</taxon>
        <taxon>Rhodobacterales</taxon>
        <taxon>Paracoccaceae</taxon>
        <taxon>Sedimentitalea</taxon>
    </lineage>
</organism>
<dbReference type="PANTHER" id="PTHR30151:SF20">
    <property type="entry name" value="ABC TRANSPORTER PERMEASE PROTEIN HI_0355-RELATED"/>
    <property type="match status" value="1"/>
</dbReference>
<feature type="transmembrane region" description="Helical" evidence="7">
    <location>
        <begin position="476"/>
        <end position="495"/>
    </location>
</feature>
<proteinExistence type="inferred from homology"/>
<feature type="transmembrane region" description="Helical" evidence="7">
    <location>
        <begin position="119"/>
        <end position="141"/>
    </location>
</feature>
<dbReference type="InterPro" id="IPR000515">
    <property type="entry name" value="MetI-like"/>
</dbReference>
<accession>A0ABU3VEC9</accession>
<feature type="transmembrane region" description="Helical" evidence="7">
    <location>
        <begin position="380"/>
        <end position="400"/>
    </location>
</feature>
<dbReference type="SUPFAM" id="SSF161098">
    <property type="entry name" value="MetI-like"/>
    <property type="match status" value="2"/>
</dbReference>
<keyword evidence="10" id="KW-1185">Reference proteome</keyword>
<evidence type="ECO:0000256" key="2">
    <source>
        <dbReference type="ARBA" id="ARBA00022448"/>
    </source>
</evidence>
<dbReference type="RefSeq" id="WP_316776039.1">
    <property type="nucleotide sequence ID" value="NZ_JASMWN010000007.1"/>
</dbReference>
<dbReference type="EMBL" id="JASMWN010000007">
    <property type="protein sequence ID" value="MDU9004375.1"/>
    <property type="molecule type" value="Genomic_DNA"/>
</dbReference>
<keyword evidence="6 7" id="KW-0472">Membrane</keyword>
<keyword evidence="2 7" id="KW-0813">Transport</keyword>
<feature type="transmembrane region" description="Helical" evidence="7">
    <location>
        <begin position="260"/>
        <end position="281"/>
    </location>
</feature>
<feature type="transmembrane region" description="Helical" evidence="7">
    <location>
        <begin position="87"/>
        <end position="107"/>
    </location>
</feature>
<evidence type="ECO:0000256" key="4">
    <source>
        <dbReference type="ARBA" id="ARBA00022692"/>
    </source>
</evidence>
<keyword evidence="3" id="KW-1003">Cell membrane</keyword>
<evidence type="ECO:0000313" key="9">
    <source>
        <dbReference type="EMBL" id="MDU9004375.1"/>
    </source>
</evidence>
<evidence type="ECO:0000256" key="3">
    <source>
        <dbReference type="ARBA" id="ARBA00022475"/>
    </source>
</evidence>
<dbReference type="Gene3D" id="1.10.3720.10">
    <property type="entry name" value="MetI-like"/>
    <property type="match status" value="2"/>
</dbReference>
<comment type="similarity">
    <text evidence="7">Belongs to the binding-protein-dependent transport system permease family.</text>
</comment>
<comment type="caution">
    <text evidence="9">The sequence shown here is derived from an EMBL/GenBank/DDBJ whole genome shotgun (WGS) entry which is preliminary data.</text>
</comment>